<accession>A0A1G5CEC7</accession>
<dbReference type="EMBL" id="FMVJ01000002">
    <property type="protein sequence ID" value="SCY00686.1"/>
    <property type="molecule type" value="Genomic_DNA"/>
</dbReference>
<gene>
    <name evidence="2" type="ORF">SAMN02927923_00544</name>
</gene>
<evidence type="ECO:0000313" key="2">
    <source>
        <dbReference type="EMBL" id="SCY00686.1"/>
    </source>
</evidence>
<evidence type="ECO:0000313" key="3">
    <source>
        <dbReference type="Proteomes" id="UP000199569"/>
    </source>
</evidence>
<organism evidence="2 3">
    <name type="scientific">Microvirga guangxiensis</name>
    <dbReference type="NCBI Taxonomy" id="549386"/>
    <lineage>
        <taxon>Bacteria</taxon>
        <taxon>Pseudomonadati</taxon>
        <taxon>Pseudomonadota</taxon>
        <taxon>Alphaproteobacteria</taxon>
        <taxon>Hyphomicrobiales</taxon>
        <taxon>Methylobacteriaceae</taxon>
        <taxon>Microvirga</taxon>
    </lineage>
</organism>
<reference evidence="2 3" key="1">
    <citation type="submission" date="2016-10" db="EMBL/GenBank/DDBJ databases">
        <authorList>
            <person name="de Groot N.N."/>
        </authorList>
    </citation>
    <scope>NUCLEOTIDE SEQUENCE [LARGE SCALE GENOMIC DNA]</scope>
    <source>
        <strain evidence="2 3">CGMCC 1.7666</strain>
    </source>
</reference>
<keyword evidence="3" id="KW-1185">Reference proteome</keyword>
<dbReference type="Proteomes" id="UP000199569">
    <property type="component" value="Unassembled WGS sequence"/>
</dbReference>
<name>A0A1G5CEC7_9HYPH</name>
<evidence type="ECO:0000256" key="1">
    <source>
        <dbReference type="SAM" id="MobiDB-lite"/>
    </source>
</evidence>
<feature type="region of interest" description="Disordered" evidence="1">
    <location>
        <begin position="1"/>
        <end position="21"/>
    </location>
</feature>
<proteinExistence type="predicted"/>
<protein>
    <submittedName>
        <fullName evidence="2">Uncharacterized protein</fullName>
    </submittedName>
</protein>
<dbReference type="AlphaFoldDB" id="A0A1G5CEC7"/>
<sequence>MTTKHPLSSSPQAVSKHTPANGNLLTVASLGMRVHLAPPNPDRERQLMDLITSCETLRAEWEHLFQQVIALLNEEALAVDALDRLNPSSHD</sequence>